<name>A0AAD9SK20_PHOAM</name>
<keyword evidence="5" id="KW-0560">Oxidoreductase</keyword>
<feature type="transmembrane region" description="Helical" evidence="6">
    <location>
        <begin position="454"/>
        <end position="476"/>
    </location>
</feature>
<evidence type="ECO:0000256" key="2">
    <source>
        <dbReference type="ARBA" id="ARBA00007992"/>
    </source>
</evidence>
<keyword evidence="6" id="KW-1133">Transmembrane helix</keyword>
<comment type="caution">
    <text evidence="8">The sequence shown here is derived from an EMBL/GenBank/DDBJ whole genome shotgun (WGS) entry which is preliminary data.</text>
</comment>
<dbReference type="Pfam" id="PF01494">
    <property type="entry name" value="FAD_binding_3"/>
    <property type="match status" value="1"/>
</dbReference>
<dbReference type="GO" id="GO:0004497">
    <property type="term" value="F:monooxygenase activity"/>
    <property type="evidence" value="ECO:0007669"/>
    <property type="project" value="InterPro"/>
</dbReference>
<gene>
    <name evidence="8" type="ORF">N8I77_004006</name>
</gene>
<accession>A0AAD9SK20</accession>
<dbReference type="EMBL" id="JAUJFL010000002">
    <property type="protein sequence ID" value="KAK2610588.1"/>
    <property type="molecule type" value="Genomic_DNA"/>
</dbReference>
<keyword evidence="6" id="KW-0472">Membrane</keyword>
<feature type="transmembrane region" description="Helical" evidence="6">
    <location>
        <begin position="627"/>
        <end position="651"/>
    </location>
</feature>
<dbReference type="Proteomes" id="UP001265746">
    <property type="component" value="Unassembled WGS sequence"/>
</dbReference>
<proteinExistence type="inferred from homology"/>
<sequence>MSGGSNDFRVVIAGGSIAGLSLALALERAGVDFVVLEAHAQVAPQVGASIAVLPSGFRVLDQLGCYADVLGLVNCSIDNFIIRDAGGAKLIHVEHLEEHLMQRHGYPMIFFERRMVIDVLYRNIRQKDKVLTSRRVVGFQQDEHGVVVECQDGSVYRGSILIGADGIRSTVARKMSELNGTSKKDLPVLYRCLFGISDKVPGIEENTMHHVTNYSSSLFAASGPNDRTYWCLFTNLGDTYYGDALPPYGEEEEAETAKIHGPDAVTETVKFSDLYERRITSVSTPLHEGVLEKWYDGRCLVVGDAVHKFNPIIGLGGMSALETTATLTNNLLALLKQSPNPSRAEVESVFAATQESRRPRAKALVDVSTTTQHRFAMETPWLRFMNRYFIPAKGQRSALRLLSEAYPGATSLKVARQGTSAENSKALPAWLPKPTARAFPYEDELLRAPVPRTAFVSLVTTLTLVGLGLLGVRLLLQTSLSNGTFRLVDEAVWQRSVEVPGKGMVELKPLIGPNGFLSGVDELLTTLVAVFLPLVAEDVTEVASLERKLHAGYFLVSVFLPIIAVIVVEGSRRRNTWSLVWSPSIWLALAQLFGLGLIMPLYVLAFFRSSAHTAYWMPAERFVPERFSKAVLPALVLGFLVPSALLAAPMVSTGVQKYIQQIIAFWQVTPVLTSWLAEVIARYFVRSKVTGEHGAVEDYSGLDIPSLGRLYDAVFFVAGSVHAAVLLAVIWVSGLSIVGIFLPSQTATPVASIVEGVGVFIKYDLLMTVVATIMWCVINFMEMKRVGIIQGSTLKRVVWLTAGCVAVGPGATLIALWKWREKRTARPELKA</sequence>
<evidence type="ECO:0000313" key="9">
    <source>
        <dbReference type="Proteomes" id="UP001265746"/>
    </source>
</evidence>
<dbReference type="SUPFAM" id="SSF51905">
    <property type="entry name" value="FAD/NAD(P)-binding domain"/>
    <property type="match status" value="1"/>
</dbReference>
<dbReference type="InterPro" id="IPR050562">
    <property type="entry name" value="FAD_mOase_fung"/>
</dbReference>
<evidence type="ECO:0000259" key="7">
    <source>
        <dbReference type="Pfam" id="PF01494"/>
    </source>
</evidence>
<evidence type="ECO:0000256" key="3">
    <source>
        <dbReference type="ARBA" id="ARBA00022630"/>
    </source>
</evidence>
<dbReference type="InterPro" id="IPR036188">
    <property type="entry name" value="FAD/NAD-bd_sf"/>
</dbReference>
<dbReference type="AlphaFoldDB" id="A0AAD9SK20"/>
<dbReference type="Gene3D" id="3.50.50.60">
    <property type="entry name" value="FAD/NAD(P)-binding domain"/>
    <property type="match status" value="1"/>
</dbReference>
<comment type="cofactor">
    <cofactor evidence="1">
        <name>FAD</name>
        <dbReference type="ChEBI" id="CHEBI:57692"/>
    </cofactor>
</comment>
<dbReference type="GO" id="GO:0071949">
    <property type="term" value="F:FAD binding"/>
    <property type="evidence" value="ECO:0007669"/>
    <property type="project" value="InterPro"/>
</dbReference>
<evidence type="ECO:0000313" key="8">
    <source>
        <dbReference type="EMBL" id="KAK2610588.1"/>
    </source>
</evidence>
<feature type="transmembrane region" description="Helical" evidence="6">
    <location>
        <begin position="663"/>
        <end position="685"/>
    </location>
</feature>
<keyword evidence="6" id="KW-0812">Transmembrane</keyword>
<dbReference type="PANTHER" id="PTHR47356:SF2">
    <property type="entry name" value="FAD-BINDING DOMAIN-CONTAINING PROTEIN-RELATED"/>
    <property type="match status" value="1"/>
</dbReference>
<dbReference type="InterPro" id="IPR002938">
    <property type="entry name" value="FAD-bd"/>
</dbReference>
<reference evidence="8" key="1">
    <citation type="submission" date="2023-06" db="EMBL/GenBank/DDBJ databases">
        <authorList>
            <person name="Noh H."/>
        </authorList>
    </citation>
    <scope>NUCLEOTIDE SEQUENCE</scope>
    <source>
        <strain evidence="8">DUCC20226</strain>
    </source>
</reference>
<keyword evidence="9" id="KW-1185">Reference proteome</keyword>
<protein>
    <recommendedName>
        <fullName evidence="7">FAD-binding domain-containing protein</fullName>
    </recommendedName>
</protein>
<feature type="transmembrane region" description="Helical" evidence="6">
    <location>
        <begin position="763"/>
        <end position="781"/>
    </location>
</feature>
<organism evidence="8 9">
    <name type="scientific">Phomopsis amygdali</name>
    <name type="common">Fusicoccum amygdali</name>
    <dbReference type="NCBI Taxonomy" id="1214568"/>
    <lineage>
        <taxon>Eukaryota</taxon>
        <taxon>Fungi</taxon>
        <taxon>Dikarya</taxon>
        <taxon>Ascomycota</taxon>
        <taxon>Pezizomycotina</taxon>
        <taxon>Sordariomycetes</taxon>
        <taxon>Sordariomycetidae</taxon>
        <taxon>Diaporthales</taxon>
        <taxon>Diaporthaceae</taxon>
        <taxon>Diaporthe</taxon>
    </lineage>
</organism>
<comment type="similarity">
    <text evidence="2">Belongs to the paxM FAD-dependent monooxygenase family.</text>
</comment>
<dbReference type="PANTHER" id="PTHR47356">
    <property type="entry name" value="FAD-DEPENDENT MONOOXYGENASE ASQG-RELATED"/>
    <property type="match status" value="1"/>
</dbReference>
<feature type="transmembrane region" description="Helical" evidence="6">
    <location>
        <begin position="797"/>
        <end position="817"/>
    </location>
</feature>
<keyword evidence="3" id="KW-0285">Flavoprotein</keyword>
<feature type="transmembrane region" description="Helical" evidence="6">
    <location>
        <begin position="713"/>
        <end position="742"/>
    </location>
</feature>
<evidence type="ECO:0000256" key="6">
    <source>
        <dbReference type="SAM" id="Phobius"/>
    </source>
</evidence>
<evidence type="ECO:0000256" key="4">
    <source>
        <dbReference type="ARBA" id="ARBA00022827"/>
    </source>
</evidence>
<keyword evidence="4" id="KW-0274">FAD</keyword>
<evidence type="ECO:0000256" key="1">
    <source>
        <dbReference type="ARBA" id="ARBA00001974"/>
    </source>
</evidence>
<feature type="transmembrane region" description="Helical" evidence="6">
    <location>
        <begin position="551"/>
        <end position="568"/>
    </location>
</feature>
<evidence type="ECO:0000256" key="5">
    <source>
        <dbReference type="ARBA" id="ARBA00023002"/>
    </source>
</evidence>
<feature type="transmembrane region" description="Helical" evidence="6">
    <location>
        <begin position="580"/>
        <end position="607"/>
    </location>
</feature>
<dbReference type="PRINTS" id="PR00420">
    <property type="entry name" value="RNGMNOXGNASE"/>
</dbReference>
<feature type="domain" description="FAD-binding" evidence="7">
    <location>
        <begin position="8"/>
        <end position="366"/>
    </location>
</feature>